<keyword evidence="3" id="KW-1185">Reference proteome</keyword>
<organism evidence="2 3">
    <name type="scientific">Nonomuraea monospora</name>
    <dbReference type="NCBI Taxonomy" id="568818"/>
    <lineage>
        <taxon>Bacteria</taxon>
        <taxon>Bacillati</taxon>
        <taxon>Actinomycetota</taxon>
        <taxon>Actinomycetes</taxon>
        <taxon>Streptosporangiales</taxon>
        <taxon>Streptosporangiaceae</taxon>
        <taxon>Nonomuraea</taxon>
    </lineage>
</organism>
<gene>
    <name evidence="2" type="ORF">GCM10009850_055310</name>
</gene>
<keyword evidence="1" id="KW-0472">Membrane</keyword>
<dbReference type="Proteomes" id="UP001499843">
    <property type="component" value="Unassembled WGS sequence"/>
</dbReference>
<evidence type="ECO:0000256" key="1">
    <source>
        <dbReference type="SAM" id="Phobius"/>
    </source>
</evidence>
<dbReference type="RefSeq" id="WP_344480370.1">
    <property type="nucleotide sequence ID" value="NZ_BAAAQX010000015.1"/>
</dbReference>
<sequence>MTVLTSEWLKIRSVRSTYLILGLGLSTVLLGLALAAAAAGMYDTASPEQQARARIADLEEVFTIIPQLCMGILGALAITSEYTTGLIRTSLALVPRRWPVLAAKAVVVGGLGLLVGVVAVFGTYFVARAAVGDRFSGAYTTAFSDRLPLLLALSLTVPVFALLGVGLGAILRSVAGTTAIIVGLVYVIPMIIGRIPEPWSERLGSLMIGALPRQITGDIITTSVYGSLLSPLAAATVMLAYAAIPLCAAVLLLRRRDA</sequence>
<comment type="caution">
    <text evidence="2">The sequence shown here is derived from an EMBL/GenBank/DDBJ whole genome shotgun (WGS) entry which is preliminary data.</text>
</comment>
<protein>
    <submittedName>
        <fullName evidence="2">ABC transporter permease</fullName>
    </submittedName>
</protein>
<evidence type="ECO:0000313" key="3">
    <source>
        <dbReference type="Proteomes" id="UP001499843"/>
    </source>
</evidence>
<feature type="transmembrane region" description="Helical" evidence="1">
    <location>
        <begin position="61"/>
        <end position="80"/>
    </location>
</feature>
<feature type="transmembrane region" description="Helical" evidence="1">
    <location>
        <begin position="147"/>
        <end position="167"/>
    </location>
</feature>
<accession>A0ABN3CLJ0</accession>
<feature type="transmembrane region" description="Helical" evidence="1">
    <location>
        <begin position="232"/>
        <end position="253"/>
    </location>
</feature>
<name>A0ABN3CLJ0_9ACTN</name>
<dbReference type="EMBL" id="BAAAQX010000015">
    <property type="protein sequence ID" value="GAA2210072.1"/>
    <property type="molecule type" value="Genomic_DNA"/>
</dbReference>
<evidence type="ECO:0000313" key="2">
    <source>
        <dbReference type="EMBL" id="GAA2210072.1"/>
    </source>
</evidence>
<feature type="transmembrane region" description="Helical" evidence="1">
    <location>
        <begin position="18"/>
        <end position="41"/>
    </location>
</feature>
<dbReference type="Pfam" id="PF12730">
    <property type="entry name" value="ABC2_membrane_4"/>
    <property type="match status" value="1"/>
</dbReference>
<proteinExistence type="predicted"/>
<feature type="transmembrane region" description="Helical" evidence="1">
    <location>
        <begin position="174"/>
        <end position="192"/>
    </location>
</feature>
<feature type="transmembrane region" description="Helical" evidence="1">
    <location>
        <begin position="101"/>
        <end position="127"/>
    </location>
</feature>
<reference evidence="2 3" key="1">
    <citation type="journal article" date="2019" name="Int. J. Syst. Evol. Microbiol.">
        <title>The Global Catalogue of Microorganisms (GCM) 10K type strain sequencing project: providing services to taxonomists for standard genome sequencing and annotation.</title>
        <authorList>
            <consortium name="The Broad Institute Genomics Platform"/>
            <consortium name="The Broad Institute Genome Sequencing Center for Infectious Disease"/>
            <person name="Wu L."/>
            <person name="Ma J."/>
        </authorList>
    </citation>
    <scope>NUCLEOTIDE SEQUENCE [LARGE SCALE GENOMIC DNA]</scope>
    <source>
        <strain evidence="2 3">JCM 16114</strain>
    </source>
</reference>
<keyword evidence="1" id="KW-0812">Transmembrane</keyword>
<keyword evidence="1" id="KW-1133">Transmembrane helix</keyword>